<evidence type="ECO:0000313" key="1">
    <source>
        <dbReference type="Proteomes" id="UP000887572"/>
    </source>
</evidence>
<name>A0A914IDJ6_GLORO</name>
<reference evidence="2" key="1">
    <citation type="submission" date="2022-11" db="UniProtKB">
        <authorList>
            <consortium name="WormBaseParasite"/>
        </authorList>
    </citation>
    <scope>IDENTIFICATION</scope>
</reference>
<evidence type="ECO:0000313" key="2">
    <source>
        <dbReference type="WBParaSite" id="Gr19_v10_g9858.t1"/>
    </source>
</evidence>
<accession>A0A914IDJ6</accession>
<proteinExistence type="predicted"/>
<sequence>MLSNLVSAGCFGNSLADKKDKEYAKADAFCNKQTKEKCNDASVRKKYRTYYCEIDERGVCRPLSMKDN</sequence>
<dbReference type="AlphaFoldDB" id="A0A914IDJ6"/>
<dbReference type="Proteomes" id="UP000887572">
    <property type="component" value="Unplaced"/>
</dbReference>
<protein>
    <submittedName>
        <fullName evidence="2">Lipoprotein</fullName>
    </submittedName>
</protein>
<dbReference type="WBParaSite" id="Gr19_v10_g9858.t1">
    <property type="protein sequence ID" value="Gr19_v10_g9858.t1"/>
    <property type="gene ID" value="Gr19_v10_g9858"/>
</dbReference>
<organism evidence="1 2">
    <name type="scientific">Globodera rostochiensis</name>
    <name type="common">Golden nematode worm</name>
    <name type="synonym">Heterodera rostochiensis</name>
    <dbReference type="NCBI Taxonomy" id="31243"/>
    <lineage>
        <taxon>Eukaryota</taxon>
        <taxon>Metazoa</taxon>
        <taxon>Ecdysozoa</taxon>
        <taxon>Nematoda</taxon>
        <taxon>Chromadorea</taxon>
        <taxon>Rhabditida</taxon>
        <taxon>Tylenchina</taxon>
        <taxon>Tylenchomorpha</taxon>
        <taxon>Tylenchoidea</taxon>
        <taxon>Heteroderidae</taxon>
        <taxon>Heteroderinae</taxon>
        <taxon>Globodera</taxon>
    </lineage>
</organism>
<keyword evidence="1" id="KW-1185">Reference proteome</keyword>